<sequence>MKYKLFIAIFILSSCNKVIEEKKLVDMFNSGDKKQIILATNYVSSHKEVRMVKYLLADAMDPRIVHDIRYKGMSIYQIKMGAMQKLTGVKPLKKISYQPDSSIFRFYHEISSKNGWMVN</sequence>
<dbReference type="Proteomes" id="UP000284120">
    <property type="component" value="Unassembled WGS sequence"/>
</dbReference>
<keyword evidence="2" id="KW-1185">Reference proteome</keyword>
<dbReference type="PROSITE" id="PS51257">
    <property type="entry name" value="PROKAR_LIPOPROTEIN"/>
    <property type="match status" value="1"/>
</dbReference>
<protein>
    <recommendedName>
        <fullName evidence="3">Lipoprotein</fullName>
    </recommendedName>
</protein>
<name>A0A3S3PCY2_9SPHI</name>
<accession>A0A3S3PCY2</accession>
<evidence type="ECO:0000313" key="2">
    <source>
        <dbReference type="Proteomes" id="UP000284120"/>
    </source>
</evidence>
<organism evidence="1 2">
    <name type="scientific">Pedobacter chitinilyticus</name>
    <dbReference type="NCBI Taxonomy" id="2233776"/>
    <lineage>
        <taxon>Bacteria</taxon>
        <taxon>Pseudomonadati</taxon>
        <taxon>Bacteroidota</taxon>
        <taxon>Sphingobacteriia</taxon>
        <taxon>Sphingobacteriales</taxon>
        <taxon>Sphingobacteriaceae</taxon>
        <taxon>Pedobacter</taxon>
    </lineage>
</organism>
<evidence type="ECO:0000313" key="1">
    <source>
        <dbReference type="EMBL" id="RWU09958.1"/>
    </source>
</evidence>
<gene>
    <name evidence="1" type="ORF">DPV69_01010</name>
</gene>
<reference evidence="1 2" key="1">
    <citation type="submission" date="2018-06" db="EMBL/GenBank/DDBJ databases">
        <title>Pedobacter endophyticus sp. nov., an endophytic bacterium isolated from a leaf of Triticum aestivum.</title>
        <authorList>
            <person name="Zhang L."/>
        </authorList>
    </citation>
    <scope>NUCLEOTIDE SEQUENCE [LARGE SCALE GENOMIC DNA]</scope>
    <source>
        <strain evidence="1 2">CM134L-2</strain>
    </source>
</reference>
<dbReference type="AlphaFoldDB" id="A0A3S3PCY2"/>
<dbReference type="OrthoDB" id="799164at2"/>
<dbReference type="RefSeq" id="WP_113645456.1">
    <property type="nucleotide sequence ID" value="NZ_QMHN01000001.1"/>
</dbReference>
<evidence type="ECO:0008006" key="3">
    <source>
        <dbReference type="Google" id="ProtNLM"/>
    </source>
</evidence>
<proteinExistence type="predicted"/>
<comment type="caution">
    <text evidence="1">The sequence shown here is derived from an EMBL/GenBank/DDBJ whole genome shotgun (WGS) entry which is preliminary data.</text>
</comment>
<dbReference type="EMBL" id="SAYW01000001">
    <property type="protein sequence ID" value="RWU09958.1"/>
    <property type="molecule type" value="Genomic_DNA"/>
</dbReference>